<evidence type="ECO:0000313" key="2">
    <source>
        <dbReference type="EMBL" id="TPX30743.1"/>
    </source>
</evidence>
<dbReference type="Gene3D" id="3.40.50.150">
    <property type="entry name" value="Vaccinia Virus protein VP39"/>
    <property type="match status" value="1"/>
</dbReference>
<name>A0A507BZQ4_9FUNG</name>
<dbReference type="OrthoDB" id="3342809at2759"/>
<sequence length="289" mass="32615">MAATCNKHELYAQSVQAVDTEVVNLIAMRRQISSSLQTALSLREDFCGTAVLCHAWCSSFISRVAYGIDNDPAVISYARTHTLNGDDASSRVQLTLGSVTTPRHEFKTRIPRVDIIAGLNYGICYFYTRKELLLYLTRCRDGLRNGGAYIFEQSPINPMTNLVAMKLHFSFSDGSQLRNAFGYDFRIWTIPEVREAMNDAGFRNIHVWMAPFPDSKPSKVASQSEEDDEEDTGDDESDDEGGETESQGFEYRRVEGDHLPQMRGYNVYMVATVGDFIEDEEIDEDQYSS</sequence>
<protein>
    <recommendedName>
        <fullName evidence="4">Methyltransferase domain-containing protein</fullName>
    </recommendedName>
</protein>
<dbReference type="PANTHER" id="PTHR37211:SF1">
    <property type="entry name" value="EXPRESSED PROTEIN"/>
    <property type="match status" value="1"/>
</dbReference>
<proteinExistence type="predicted"/>
<dbReference type="PANTHER" id="PTHR37211">
    <property type="entry name" value="EXPRESSED PROTEIN"/>
    <property type="match status" value="1"/>
</dbReference>
<dbReference type="SUPFAM" id="SSF53335">
    <property type="entry name" value="S-adenosyl-L-methionine-dependent methyltransferases"/>
    <property type="match status" value="1"/>
</dbReference>
<evidence type="ECO:0008006" key="4">
    <source>
        <dbReference type="Google" id="ProtNLM"/>
    </source>
</evidence>
<dbReference type="GeneID" id="42006984"/>
<dbReference type="RefSeq" id="XP_031022338.1">
    <property type="nucleotide sequence ID" value="XM_031171687.1"/>
</dbReference>
<dbReference type="EMBL" id="QEAO01000058">
    <property type="protein sequence ID" value="TPX30743.1"/>
    <property type="molecule type" value="Genomic_DNA"/>
</dbReference>
<evidence type="ECO:0000256" key="1">
    <source>
        <dbReference type="SAM" id="MobiDB-lite"/>
    </source>
</evidence>
<organism evidence="2 3">
    <name type="scientific">Synchytrium microbalum</name>
    <dbReference type="NCBI Taxonomy" id="1806994"/>
    <lineage>
        <taxon>Eukaryota</taxon>
        <taxon>Fungi</taxon>
        <taxon>Fungi incertae sedis</taxon>
        <taxon>Chytridiomycota</taxon>
        <taxon>Chytridiomycota incertae sedis</taxon>
        <taxon>Chytridiomycetes</taxon>
        <taxon>Synchytriales</taxon>
        <taxon>Synchytriaceae</taxon>
        <taxon>Synchytrium</taxon>
    </lineage>
</organism>
<accession>A0A507BZQ4</accession>
<dbReference type="AlphaFoldDB" id="A0A507BZQ4"/>
<feature type="compositionally biased region" description="Acidic residues" evidence="1">
    <location>
        <begin position="224"/>
        <end position="243"/>
    </location>
</feature>
<keyword evidence="3" id="KW-1185">Reference proteome</keyword>
<dbReference type="InterPro" id="IPR029063">
    <property type="entry name" value="SAM-dependent_MTases_sf"/>
</dbReference>
<evidence type="ECO:0000313" key="3">
    <source>
        <dbReference type="Proteomes" id="UP000319731"/>
    </source>
</evidence>
<gene>
    <name evidence="2" type="ORF">SmJEL517_g05761</name>
</gene>
<feature type="region of interest" description="Disordered" evidence="1">
    <location>
        <begin position="215"/>
        <end position="257"/>
    </location>
</feature>
<dbReference type="Proteomes" id="UP000319731">
    <property type="component" value="Unassembled WGS sequence"/>
</dbReference>
<comment type="caution">
    <text evidence="2">The sequence shown here is derived from an EMBL/GenBank/DDBJ whole genome shotgun (WGS) entry which is preliminary data.</text>
</comment>
<reference evidence="2 3" key="1">
    <citation type="journal article" date="2019" name="Sci. Rep.">
        <title>Comparative genomics of chytrid fungi reveal insights into the obligate biotrophic and pathogenic lifestyle of Synchytrium endobioticum.</title>
        <authorList>
            <person name="van de Vossenberg B.T.L.H."/>
            <person name="Warris S."/>
            <person name="Nguyen H.D.T."/>
            <person name="van Gent-Pelzer M.P.E."/>
            <person name="Joly D.L."/>
            <person name="van de Geest H.C."/>
            <person name="Bonants P.J.M."/>
            <person name="Smith D.S."/>
            <person name="Levesque C.A."/>
            <person name="van der Lee T.A.J."/>
        </authorList>
    </citation>
    <scope>NUCLEOTIDE SEQUENCE [LARGE SCALE GENOMIC DNA]</scope>
    <source>
        <strain evidence="2 3">JEL517</strain>
    </source>
</reference>